<dbReference type="InterPro" id="IPR021005">
    <property type="entry name" value="Znf_CGNR"/>
</dbReference>
<feature type="domain" description="Zinc finger CGNR" evidence="1">
    <location>
        <begin position="149"/>
        <end position="192"/>
    </location>
</feature>
<proteinExistence type="predicted"/>
<name>A0A1N7GET0_9ACTN</name>
<dbReference type="PANTHER" id="PTHR35525:SF3">
    <property type="entry name" value="BLL6575 PROTEIN"/>
    <property type="match status" value="1"/>
</dbReference>
<organism evidence="2 3">
    <name type="scientific">Microbispora rosea</name>
    <dbReference type="NCBI Taxonomy" id="58117"/>
    <lineage>
        <taxon>Bacteria</taxon>
        <taxon>Bacillati</taxon>
        <taxon>Actinomycetota</taxon>
        <taxon>Actinomycetes</taxon>
        <taxon>Streptosporangiales</taxon>
        <taxon>Streptosporangiaceae</taxon>
        <taxon>Microbispora</taxon>
    </lineage>
</organism>
<dbReference type="Pfam" id="PF07336">
    <property type="entry name" value="ABATE"/>
    <property type="match status" value="1"/>
</dbReference>
<dbReference type="InterPro" id="IPR010852">
    <property type="entry name" value="ABATE"/>
</dbReference>
<dbReference type="STRING" id="58117.SAMN05421833_12869"/>
<evidence type="ECO:0000313" key="2">
    <source>
        <dbReference type="EMBL" id="SIS11117.1"/>
    </source>
</evidence>
<sequence>MATERYRTRTAPDGLAIVQELVNTHGLPGHGADLLAGLDVARHWLQVVAGHWAKVHGLEPPEVSLSAADLDALRELRTVVREMLAIPPGRRSADPFRATGAVLPRAQTNLVSDERGRVAMIPAGTGANWLASAVWSEILLAQHDGRWSRVKLCREPRCRVAFYDASRNGSATWHNVRVCGNITNLRASRARRKEADRGAQEGH</sequence>
<dbReference type="PANTHER" id="PTHR35525">
    <property type="entry name" value="BLL6575 PROTEIN"/>
    <property type="match status" value="1"/>
</dbReference>
<dbReference type="InterPro" id="IPR023286">
    <property type="entry name" value="ABATE_dom_sf"/>
</dbReference>
<gene>
    <name evidence="2" type="ORF">SAMN05421833_12869</name>
</gene>
<protein>
    <submittedName>
        <fullName evidence="2">Putative stress-induced transcription regulator</fullName>
    </submittedName>
</protein>
<dbReference type="Gene3D" id="1.10.3300.10">
    <property type="entry name" value="Jann2411-like domain"/>
    <property type="match status" value="1"/>
</dbReference>
<dbReference type="AlphaFoldDB" id="A0A1N7GET0"/>
<dbReference type="Pfam" id="PF11706">
    <property type="entry name" value="zf-CGNR"/>
    <property type="match status" value="1"/>
</dbReference>
<keyword evidence="3" id="KW-1185">Reference proteome</keyword>
<dbReference type="Proteomes" id="UP000186096">
    <property type="component" value="Unassembled WGS sequence"/>
</dbReference>
<evidence type="ECO:0000313" key="3">
    <source>
        <dbReference type="Proteomes" id="UP000186096"/>
    </source>
</evidence>
<dbReference type="EMBL" id="FTNI01000028">
    <property type="protein sequence ID" value="SIS11117.1"/>
    <property type="molecule type" value="Genomic_DNA"/>
</dbReference>
<reference evidence="3" key="1">
    <citation type="submission" date="2017-01" db="EMBL/GenBank/DDBJ databases">
        <authorList>
            <person name="Varghese N."/>
            <person name="Submissions S."/>
        </authorList>
    </citation>
    <scope>NUCLEOTIDE SEQUENCE [LARGE SCALE GENOMIC DNA]</scope>
    <source>
        <strain evidence="3">ATCC 12950</strain>
    </source>
</reference>
<dbReference type="SUPFAM" id="SSF160904">
    <property type="entry name" value="Jann2411-like"/>
    <property type="match status" value="1"/>
</dbReference>
<accession>A0A1N7GET0</accession>
<evidence type="ECO:0000259" key="1">
    <source>
        <dbReference type="Pfam" id="PF11706"/>
    </source>
</evidence>